<dbReference type="Pfam" id="PF18065">
    <property type="entry name" value="PatG_C"/>
    <property type="match status" value="1"/>
</dbReference>
<dbReference type="STRING" id="1458985.BJP34_18460"/>
<evidence type="ECO:0000256" key="5">
    <source>
        <dbReference type="PROSITE-ProRule" id="PRU01240"/>
    </source>
</evidence>
<sequence>MSEIAKIPGIQGLWEKTKGDSQVVVAVLDGVVDQAHPCFDGARLKRLPTLVQGEAHPSGRMSSHGTHVASLILGQHGSPVQGIAPNCQGLVIPVFADEGRRLSQLDLSRAIEQAVNAGAHIINISGGQLTDYGEAEDWLQQAVRLCRDNNVLIVAAAGNDGCECLHVPAALPAVLAVGATDGQGQPLELSNWGQTYQNQGILAPGENILGAKPGGGTVRLSGTSFATPIVSGVAALLLSLQRQRGEEPDPQKVRTALLKTALPCNLPENDQRPRCLVGEVNIAGAFTDLTGETMSESEELSTVEASGCGCDGTLETSPQVALNAEVTSAVTPTEAKPAVAASSTETAVAPAQPTEVAVIASEPHSTQAPVTATSVSTSNHQISAMSNTTANAITPSQPVQASGGDIIYVIGTLGYDFGSEARRDSFKQLMPPYEIEGTQVPANPYDARQMVDYLEANLSEAKSLIWTLNMELTPIYALEPSGSFARDVYAAFQELLSGEVQAEDSEEYIERVSIPGRLTGRTVKLFSGQVVPVVEPVSPRGIYGWKVNTLVSSALEAVRGQQAEADDNQMRKSLSSFLNRVYYDLRNLGQTSQDRALNFAATNAFQAAQTFSEAVAAGMELDSIVVQRSPFCRMDSDCWDVQLKFFDPENNRRAKKVFRFTIDVSDLIPVTLGEVRSWSSPY</sequence>
<comment type="similarity">
    <text evidence="1 5">Belongs to the peptidase S8 family.</text>
</comment>
<dbReference type="InterPro" id="IPR040636">
    <property type="entry name" value="PatG_C"/>
</dbReference>
<evidence type="ECO:0000259" key="6">
    <source>
        <dbReference type="Pfam" id="PF00082"/>
    </source>
</evidence>
<dbReference type="NCBIfam" id="TIGR03895">
    <property type="entry name" value="protease_PatA"/>
    <property type="match status" value="1"/>
</dbReference>
<proteinExistence type="inferred from homology"/>
<name>A0A1D8TU51_9CYAN</name>
<dbReference type="InterPro" id="IPR022398">
    <property type="entry name" value="Peptidase_S8_His-AS"/>
</dbReference>
<dbReference type="PROSITE" id="PS00137">
    <property type="entry name" value="SUBTILASE_HIS"/>
    <property type="match status" value="1"/>
</dbReference>
<evidence type="ECO:0000256" key="4">
    <source>
        <dbReference type="ARBA" id="ARBA00022825"/>
    </source>
</evidence>
<dbReference type="AlphaFoldDB" id="A0A1D8TU51"/>
<keyword evidence="4 5" id="KW-0720">Serine protease</keyword>
<dbReference type="Pfam" id="PF18047">
    <property type="entry name" value="PatG_D"/>
    <property type="match status" value="1"/>
</dbReference>
<gene>
    <name evidence="9" type="ORF">BJP34_18460</name>
</gene>
<dbReference type="Pfam" id="PF00082">
    <property type="entry name" value="Peptidase_S8"/>
    <property type="match status" value="1"/>
</dbReference>
<dbReference type="SUPFAM" id="SSF52743">
    <property type="entry name" value="Subtilisin-like"/>
    <property type="match status" value="1"/>
</dbReference>
<dbReference type="KEGG" id="mpro:BJP34_18460"/>
<evidence type="ECO:0000256" key="2">
    <source>
        <dbReference type="ARBA" id="ARBA00022670"/>
    </source>
</evidence>
<feature type="domain" description="PatG" evidence="7">
    <location>
        <begin position="407"/>
        <end position="518"/>
    </location>
</feature>
<dbReference type="InterPro" id="IPR036852">
    <property type="entry name" value="Peptidase_S8/S53_dom_sf"/>
</dbReference>
<dbReference type="PANTHER" id="PTHR43806:SF11">
    <property type="entry name" value="CEREVISIN-RELATED"/>
    <property type="match status" value="1"/>
</dbReference>
<evidence type="ECO:0000313" key="10">
    <source>
        <dbReference type="Proteomes" id="UP000177870"/>
    </source>
</evidence>
<feature type="domain" description="Peptidase S8/S53" evidence="6">
    <location>
        <begin position="21"/>
        <end position="268"/>
    </location>
</feature>
<dbReference type="InterPro" id="IPR023828">
    <property type="entry name" value="Peptidase_S8_Ser-AS"/>
</dbReference>
<dbReference type="Gene3D" id="3.40.50.200">
    <property type="entry name" value="Peptidase S8/S53 domain"/>
    <property type="match status" value="1"/>
</dbReference>
<dbReference type="InterPro" id="IPR034056">
    <property type="entry name" value="Pep_S8_PatG/PatA-like"/>
</dbReference>
<dbReference type="GO" id="GO:0006508">
    <property type="term" value="P:proteolysis"/>
    <property type="evidence" value="ECO:0007669"/>
    <property type="project" value="UniProtKB-KW"/>
</dbReference>
<reference evidence="10" key="1">
    <citation type="submission" date="2016-10" db="EMBL/GenBank/DDBJ databases">
        <title>Comparative genomics uncovers the prolific and rare metabolic potential of the cyanobacterial genus Moorea.</title>
        <authorList>
            <person name="Leao T."/>
            <person name="Castelao G."/>
            <person name="Korobeynikov A."/>
            <person name="Monroe E.A."/>
            <person name="Podell S."/>
            <person name="Glukhov E."/>
            <person name="Allen E."/>
            <person name="Gerwick W.H."/>
            <person name="Gerwick L."/>
        </authorList>
    </citation>
    <scope>NUCLEOTIDE SEQUENCE [LARGE SCALE GENOMIC DNA]</scope>
    <source>
        <strain evidence="10">PAL-8-15-08-1</strain>
    </source>
</reference>
<evidence type="ECO:0000256" key="3">
    <source>
        <dbReference type="ARBA" id="ARBA00022801"/>
    </source>
</evidence>
<dbReference type="InterPro" id="IPR023830">
    <property type="entry name" value="Peptidase_S8A_PatG"/>
</dbReference>
<dbReference type="InterPro" id="IPR050131">
    <property type="entry name" value="Peptidase_S8_subtilisin-like"/>
</dbReference>
<dbReference type="OrthoDB" id="9762689at2"/>
<dbReference type="PRINTS" id="PR00723">
    <property type="entry name" value="SUBTILISIN"/>
</dbReference>
<evidence type="ECO:0000313" key="9">
    <source>
        <dbReference type="EMBL" id="AOX01161.1"/>
    </source>
</evidence>
<keyword evidence="2 5" id="KW-0645">Protease</keyword>
<feature type="active site" description="Charge relay system" evidence="5">
    <location>
        <position position="64"/>
    </location>
</feature>
<dbReference type="InterPro" id="IPR040483">
    <property type="entry name" value="PatG_dom"/>
</dbReference>
<dbReference type="GO" id="GO:0004252">
    <property type="term" value="F:serine-type endopeptidase activity"/>
    <property type="evidence" value="ECO:0007669"/>
    <property type="project" value="UniProtKB-UniRule"/>
</dbReference>
<feature type="active site" description="Charge relay system" evidence="5">
    <location>
        <position position="29"/>
    </location>
</feature>
<dbReference type="Proteomes" id="UP000177870">
    <property type="component" value="Chromosome"/>
</dbReference>
<dbReference type="EMBL" id="CP017599">
    <property type="protein sequence ID" value="AOX01161.1"/>
    <property type="molecule type" value="Genomic_DNA"/>
</dbReference>
<evidence type="ECO:0000256" key="1">
    <source>
        <dbReference type="ARBA" id="ARBA00011073"/>
    </source>
</evidence>
<feature type="active site" description="Charge relay system" evidence="5">
    <location>
        <position position="224"/>
    </location>
</feature>
<dbReference type="InterPro" id="IPR000209">
    <property type="entry name" value="Peptidase_S8/S53_dom"/>
</dbReference>
<organism evidence="9 10">
    <name type="scientific">Moorena producens PAL-8-15-08-1</name>
    <dbReference type="NCBI Taxonomy" id="1458985"/>
    <lineage>
        <taxon>Bacteria</taxon>
        <taxon>Bacillati</taxon>
        <taxon>Cyanobacteriota</taxon>
        <taxon>Cyanophyceae</taxon>
        <taxon>Coleofasciculales</taxon>
        <taxon>Coleofasciculaceae</taxon>
        <taxon>Moorena</taxon>
    </lineage>
</organism>
<evidence type="ECO:0000259" key="8">
    <source>
        <dbReference type="Pfam" id="PF18065"/>
    </source>
</evidence>
<keyword evidence="3 5" id="KW-0378">Hydrolase</keyword>
<dbReference type="RefSeq" id="WP_070393609.1">
    <property type="nucleotide sequence ID" value="NZ_CP017599.1"/>
</dbReference>
<protein>
    <submittedName>
        <fullName evidence="9">Peptidase S8</fullName>
    </submittedName>
</protein>
<dbReference type="PANTHER" id="PTHR43806">
    <property type="entry name" value="PEPTIDASE S8"/>
    <property type="match status" value="1"/>
</dbReference>
<dbReference type="PROSITE" id="PS00138">
    <property type="entry name" value="SUBTILASE_SER"/>
    <property type="match status" value="1"/>
</dbReference>
<evidence type="ECO:0000259" key="7">
    <source>
        <dbReference type="Pfam" id="PF18047"/>
    </source>
</evidence>
<accession>A0A1D8TU51</accession>
<feature type="domain" description="PatG C-terminal" evidence="8">
    <location>
        <begin position="565"/>
        <end position="678"/>
    </location>
</feature>
<dbReference type="CDD" id="cd07476">
    <property type="entry name" value="Peptidases_S8_thiazoline_oxidase_subtilisin-like_protease"/>
    <property type="match status" value="1"/>
</dbReference>
<dbReference type="PROSITE" id="PS51892">
    <property type="entry name" value="SUBTILASE"/>
    <property type="match status" value="1"/>
</dbReference>
<dbReference type="InterPro" id="IPR015500">
    <property type="entry name" value="Peptidase_S8_subtilisin-rel"/>
</dbReference>